<organism evidence="2 3">
    <name type="scientific">Streptomyces resistomycificus</name>
    <dbReference type="NCBI Taxonomy" id="67356"/>
    <lineage>
        <taxon>Bacteria</taxon>
        <taxon>Bacillati</taxon>
        <taxon>Actinomycetota</taxon>
        <taxon>Actinomycetes</taxon>
        <taxon>Kitasatosporales</taxon>
        <taxon>Streptomycetaceae</taxon>
        <taxon>Streptomyces</taxon>
        <taxon>Streptomyces aurantiacus group</taxon>
    </lineage>
</organism>
<keyword evidence="3" id="KW-1185">Reference proteome</keyword>
<reference evidence="3" key="1">
    <citation type="submission" date="2015-07" db="EMBL/GenBank/DDBJ databases">
        <authorList>
            <person name="Ju K.-S."/>
            <person name="Doroghazi J.R."/>
            <person name="Metcalf W.W."/>
        </authorList>
    </citation>
    <scope>NUCLEOTIDE SEQUENCE [LARGE SCALE GENOMIC DNA]</scope>
    <source>
        <strain evidence="3">NRRL 2290</strain>
    </source>
</reference>
<name>A0A0L8LLX1_9ACTN</name>
<evidence type="ECO:0000313" key="2">
    <source>
        <dbReference type="EMBL" id="KOG39086.1"/>
    </source>
</evidence>
<dbReference type="PATRIC" id="fig|67356.5.peg.2047"/>
<feature type="region of interest" description="Disordered" evidence="1">
    <location>
        <begin position="72"/>
        <end position="197"/>
    </location>
</feature>
<sequence>GKAGKVIDPMTYIAKGAGAGLSKIGDISAALKGVGNIDIPALPENAFTLPEGAVKLPDGTVNLPEGAAVPEGATRLPDGNFKLPDDTPVLPAGSTRLPTEDGAPARYYDPDGNLLDERGNVLQQAQDGPGDIVDQPGSPDAPGAGADTPHTPSPVKEPALVGAGAHAADNAGQHIRLGDSVGDNLGDVGRVGDDLPT</sequence>
<feature type="non-terminal residue" evidence="2">
    <location>
        <position position="197"/>
    </location>
</feature>
<dbReference type="Proteomes" id="UP000037251">
    <property type="component" value="Unassembled WGS sequence"/>
</dbReference>
<proteinExistence type="predicted"/>
<dbReference type="AlphaFoldDB" id="A0A0L8LLX1"/>
<comment type="caution">
    <text evidence="2">The sequence shown here is derived from an EMBL/GenBank/DDBJ whole genome shotgun (WGS) entry which is preliminary data.</text>
</comment>
<evidence type="ECO:0000256" key="1">
    <source>
        <dbReference type="SAM" id="MobiDB-lite"/>
    </source>
</evidence>
<accession>A0A0L8LLX1</accession>
<feature type="non-terminal residue" evidence="2">
    <location>
        <position position="1"/>
    </location>
</feature>
<dbReference type="EMBL" id="LGUS01000073">
    <property type="protein sequence ID" value="KOG39086.1"/>
    <property type="molecule type" value="Genomic_DNA"/>
</dbReference>
<evidence type="ECO:0000313" key="3">
    <source>
        <dbReference type="Proteomes" id="UP000037251"/>
    </source>
</evidence>
<gene>
    <name evidence="2" type="ORF">ADK37_09475</name>
</gene>
<protein>
    <submittedName>
        <fullName evidence="2">Uncharacterized protein</fullName>
    </submittedName>
</protein>